<name>A0A166G6G0_9AGAM</name>
<dbReference type="EMBL" id="KV417582">
    <property type="protein sequence ID" value="KZP17515.1"/>
    <property type="molecule type" value="Genomic_DNA"/>
</dbReference>
<evidence type="ECO:0008006" key="3">
    <source>
        <dbReference type="Google" id="ProtNLM"/>
    </source>
</evidence>
<accession>A0A166G6G0</accession>
<organism evidence="1 2">
    <name type="scientific">Athelia psychrophila</name>
    <dbReference type="NCBI Taxonomy" id="1759441"/>
    <lineage>
        <taxon>Eukaryota</taxon>
        <taxon>Fungi</taxon>
        <taxon>Dikarya</taxon>
        <taxon>Basidiomycota</taxon>
        <taxon>Agaricomycotina</taxon>
        <taxon>Agaricomycetes</taxon>
        <taxon>Agaricomycetidae</taxon>
        <taxon>Atheliales</taxon>
        <taxon>Atheliaceae</taxon>
        <taxon>Athelia</taxon>
    </lineage>
</organism>
<proteinExistence type="predicted"/>
<evidence type="ECO:0000313" key="1">
    <source>
        <dbReference type="EMBL" id="KZP17515.1"/>
    </source>
</evidence>
<evidence type="ECO:0000313" key="2">
    <source>
        <dbReference type="Proteomes" id="UP000076532"/>
    </source>
</evidence>
<keyword evidence="2" id="KW-1185">Reference proteome</keyword>
<protein>
    <recommendedName>
        <fullName evidence="3">F-box domain-containing protein</fullName>
    </recommendedName>
</protein>
<dbReference type="Proteomes" id="UP000076532">
    <property type="component" value="Unassembled WGS sequence"/>
</dbReference>
<gene>
    <name evidence="1" type="ORF">FIBSPDRAFT_28004</name>
</gene>
<reference evidence="1 2" key="1">
    <citation type="journal article" date="2016" name="Mol. Biol. Evol.">
        <title>Comparative Genomics of Early-Diverging Mushroom-Forming Fungi Provides Insights into the Origins of Lignocellulose Decay Capabilities.</title>
        <authorList>
            <person name="Nagy L.G."/>
            <person name="Riley R."/>
            <person name="Tritt A."/>
            <person name="Adam C."/>
            <person name="Daum C."/>
            <person name="Floudas D."/>
            <person name="Sun H."/>
            <person name="Yadav J.S."/>
            <person name="Pangilinan J."/>
            <person name="Larsson K.H."/>
            <person name="Matsuura K."/>
            <person name="Barry K."/>
            <person name="Labutti K."/>
            <person name="Kuo R."/>
            <person name="Ohm R.A."/>
            <person name="Bhattacharya S.S."/>
            <person name="Shirouzu T."/>
            <person name="Yoshinaga Y."/>
            <person name="Martin F.M."/>
            <person name="Grigoriev I.V."/>
            <person name="Hibbett D.S."/>
        </authorList>
    </citation>
    <scope>NUCLEOTIDE SEQUENCE [LARGE SCALE GENOMIC DNA]</scope>
    <source>
        <strain evidence="1 2">CBS 109695</strain>
    </source>
</reference>
<sequence>MASISICQEPRVERDRLWMLRKLEVDCTHVREPRLFDTFQAAPNLRIIDIADWGRPWHDIGQFPLLPWRQLQQVAFTGDVRDSLELLRLSPNLLVFKLTTDSDSDSLVGWNHIRHAFLRELAIDADNRGSSDFFGALTLPALVSLSYSGEEFPRDGITSMVNRSDISQSLDVFSLTLETIYEGVVPSIASKDIVEFL</sequence>
<dbReference type="AlphaFoldDB" id="A0A166G6G0"/>